<dbReference type="HOGENOM" id="CLU_608360_0_0_1"/>
<dbReference type="InterPro" id="IPR011333">
    <property type="entry name" value="SKP1/BTB/POZ_sf"/>
</dbReference>
<evidence type="ECO:0000313" key="3">
    <source>
        <dbReference type="Proteomes" id="UP000015241"/>
    </source>
</evidence>
<dbReference type="EMBL" id="KE504161">
    <property type="protein sequence ID" value="EPS98893.1"/>
    <property type="molecule type" value="Genomic_DNA"/>
</dbReference>
<dbReference type="Gene3D" id="3.30.710.10">
    <property type="entry name" value="Potassium Channel Kv1.1, Chain A"/>
    <property type="match status" value="1"/>
</dbReference>
<protein>
    <recommendedName>
        <fullName evidence="4">BTB domain-containing protein</fullName>
    </recommendedName>
</protein>
<feature type="compositionally biased region" description="Acidic residues" evidence="1">
    <location>
        <begin position="185"/>
        <end position="197"/>
    </location>
</feature>
<evidence type="ECO:0000313" key="2">
    <source>
        <dbReference type="EMBL" id="EPS98893.1"/>
    </source>
</evidence>
<feature type="region of interest" description="Disordered" evidence="1">
    <location>
        <begin position="185"/>
        <end position="228"/>
    </location>
</feature>
<feature type="compositionally biased region" description="Basic and acidic residues" evidence="1">
    <location>
        <begin position="208"/>
        <end position="226"/>
    </location>
</feature>
<dbReference type="STRING" id="743788.S8E677"/>
<organism evidence="2 3">
    <name type="scientific">Fomitopsis schrenkii</name>
    <name type="common">Brown rot fungus</name>
    <dbReference type="NCBI Taxonomy" id="2126942"/>
    <lineage>
        <taxon>Eukaryota</taxon>
        <taxon>Fungi</taxon>
        <taxon>Dikarya</taxon>
        <taxon>Basidiomycota</taxon>
        <taxon>Agaricomycotina</taxon>
        <taxon>Agaricomycetes</taxon>
        <taxon>Polyporales</taxon>
        <taxon>Fomitopsis</taxon>
    </lineage>
</organism>
<dbReference type="InParanoid" id="S8E677"/>
<dbReference type="Proteomes" id="UP000015241">
    <property type="component" value="Unassembled WGS sequence"/>
</dbReference>
<sequence>MRAAFSRVSANYDITLHFVVEDVREFFEPDDPTEDSLVDIQQLRKLRTETFGPNLYIECKSESTADGEPCMSCHLFAGTTPYPGPITWSICGASLRGDYQYFQYSLTHTFVPGVGIGWRETLSKVTHWDQSDILREENALRISVTVRAREGPRLYPDNSLVQHRIPELFSGSDELQGYIRSLESDDCSDYEDDDTEDPTTSHQAGSLRNEHDSPEAQESDSEKAGDDQATADLEYESESAPTSTSALPDDWQWSFDESKSLDEAPQLDAHGVVSEDNCPRGPPDTLELDPTITMRTITVVGVASPTWEAFLFYLYTNEVVFAPLTSKSEVARRVFIAHHKAKYPRQPAPCSPKSMYRLAHLLAMKELKALSLKYLASQISKENVITEIFTKFTSQYEEVQNVELQVLREHWEELKQTEQLLEVSARIVRGELPHVTGILAALVPLVQLSA</sequence>
<evidence type="ECO:0000256" key="1">
    <source>
        <dbReference type="SAM" id="MobiDB-lite"/>
    </source>
</evidence>
<dbReference type="AlphaFoldDB" id="S8E677"/>
<keyword evidence="3" id="KW-1185">Reference proteome</keyword>
<gene>
    <name evidence="2" type="ORF">FOMPIDRAFT_115441</name>
</gene>
<proteinExistence type="predicted"/>
<reference evidence="2 3" key="1">
    <citation type="journal article" date="2012" name="Science">
        <title>The Paleozoic origin of enzymatic lignin decomposition reconstructed from 31 fungal genomes.</title>
        <authorList>
            <person name="Floudas D."/>
            <person name="Binder M."/>
            <person name="Riley R."/>
            <person name="Barry K."/>
            <person name="Blanchette R.A."/>
            <person name="Henrissat B."/>
            <person name="Martinez A.T."/>
            <person name="Otillar R."/>
            <person name="Spatafora J.W."/>
            <person name="Yadav J.S."/>
            <person name="Aerts A."/>
            <person name="Benoit I."/>
            <person name="Boyd A."/>
            <person name="Carlson A."/>
            <person name="Copeland A."/>
            <person name="Coutinho P.M."/>
            <person name="de Vries R.P."/>
            <person name="Ferreira P."/>
            <person name="Findley K."/>
            <person name="Foster B."/>
            <person name="Gaskell J."/>
            <person name="Glotzer D."/>
            <person name="Gorecki P."/>
            <person name="Heitman J."/>
            <person name="Hesse C."/>
            <person name="Hori C."/>
            <person name="Igarashi K."/>
            <person name="Jurgens J.A."/>
            <person name="Kallen N."/>
            <person name="Kersten P."/>
            <person name="Kohler A."/>
            <person name="Kuees U."/>
            <person name="Kumar T.K.A."/>
            <person name="Kuo A."/>
            <person name="LaButti K."/>
            <person name="Larrondo L.F."/>
            <person name="Lindquist E."/>
            <person name="Ling A."/>
            <person name="Lombard V."/>
            <person name="Lucas S."/>
            <person name="Lundell T."/>
            <person name="Martin R."/>
            <person name="McLaughlin D.J."/>
            <person name="Morgenstern I."/>
            <person name="Morin E."/>
            <person name="Murat C."/>
            <person name="Nagy L.G."/>
            <person name="Nolan M."/>
            <person name="Ohm R.A."/>
            <person name="Patyshakuliyeva A."/>
            <person name="Rokas A."/>
            <person name="Ruiz-Duenas F.J."/>
            <person name="Sabat G."/>
            <person name="Salamov A."/>
            <person name="Samejima M."/>
            <person name="Schmutz J."/>
            <person name="Slot J.C."/>
            <person name="St John F."/>
            <person name="Stenlid J."/>
            <person name="Sun H."/>
            <person name="Sun S."/>
            <person name="Syed K."/>
            <person name="Tsang A."/>
            <person name="Wiebenga A."/>
            <person name="Young D."/>
            <person name="Pisabarro A."/>
            <person name="Eastwood D.C."/>
            <person name="Martin F."/>
            <person name="Cullen D."/>
            <person name="Grigoriev I.V."/>
            <person name="Hibbett D.S."/>
        </authorList>
    </citation>
    <scope>NUCLEOTIDE SEQUENCE</scope>
    <source>
        <strain evidence="3">FP-58527</strain>
    </source>
</reference>
<name>S8E677_FOMSC</name>
<accession>S8E677</accession>
<evidence type="ECO:0008006" key="4">
    <source>
        <dbReference type="Google" id="ProtNLM"/>
    </source>
</evidence>
<dbReference type="OrthoDB" id="6359816at2759"/>